<dbReference type="InterPro" id="IPR022385">
    <property type="entry name" value="Rhs_assc_core"/>
</dbReference>
<feature type="region of interest" description="Disordered" evidence="5">
    <location>
        <begin position="1322"/>
        <end position="1347"/>
    </location>
</feature>
<accession>A0ABP6Z956</accession>
<feature type="region of interest" description="Disordered" evidence="5">
    <location>
        <begin position="2131"/>
        <end position="2150"/>
    </location>
</feature>
<evidence type="ECO:0000259" key="6">
    <source>
        <dbReference type="Pfam" id="PF25023"/>
    </source>
</evidence>
<evidence type="ECO:0000313" key="7">
    <source>
        <dbReference type="EMBL" id="GAA3597745.1"/>
    </source>
</evidence>
<evidence type="ECO:0000256" key="3">
    <source>
        <dbReference type="ARBA" id="ARBA00022737"/>
    </source>
</evidence>
<feature type="domain" description="Teneurin-like YD-shell" evidence="6">
    <location>
        <begin position="1886"/>
        <end position="2018"/>
    </location>
</feature>
<keyword evidence="4" id="KW-0843">Virulence</keyword>
<dbReference type="NCBIfam" id="TIGR01643">
    <property type="entry name" value="YD_repeat_2x"/>
    <property type="match status" value="2"/>
</dbReference>
<sequence length="2359" mass="256030">MPVPSFHGLEPSPGLTYDSRHGAGIAGWGWELSGDSSVQRVARGRGAPRMDESDDFLLDGERLVACTAQRKPGVSCRSGGTHSTERESYQRITRTGDGWSVWDRAGTLSTYVSWPGKAADAVFGLAERRNSHGDSVRYYRWCENDDACYLKEIEYLDASDPSSRTRVVFHYEERPDPVSRGTGKALLVTRFRLLTIEVRVGPAVRSALALTYATGANSRLDSITRYGNDTVLDGAGRVLSGTALPKETFGWPQPDQDAQTPIREPLGGDSFQDTDHGGPGYRDTSTPTGLPIFANPPDHFPYVGDKQFLLADVNGDGRSDHVSALGGPYRAKADLRMALQIRLRSGAGDFGSAIEQPTTWPLVFEEVGTTGAAQANRLLTGDVNGDGRSDLVNVWGVEGGKAPRAEIALGGPDGSIIQQGDTAVTGLTGWNPRWRWFLADHDGDGRDDLVMVHGETDAKGSIVTELLAALSDGRRFGEPMASPTRWSYERRDDAHWFIGDADGDRRADVLGVESKQHEGGEATATLRIALSHGDGSHTTLTRPTPVPFEAPEFGLGTIPAVTSYATGELAHAGDFDGDGRTDLLLVQRYQTTSGWKVRLTTALARYGGTFDTQSRDTDLDASWMTLHLRHSLDMPTVVGPRWLITDLDGDGRSDVLLVGPAAAPTEAAQYPTTVKTKRILRDDSGPGSSPGGWRLEPDEALPWDFHCHTLSPPYKLACANGPTAHEVGISDANGDGRGDLVFTGPAGATLAQSSTFTIKVHITPNSYAFQAGRSADVSGDGRDDWVYVRATNPGLTVYTAQAGREHQLTVVRKELDEAKTYPGVDLRRLMVADFGSPAGGPDGKADLLLLTADRSAGRVHSLLLLSVGLGNYAVVPGAADTGDTDPDVRTWVAADVNGDGAADLARVRPSNATTVSVTTLFADGRGGWRPVTNPVEVTDAPSVTTRMMPSDIDGDGRVDLVQVSVVAPAGDDRRESVLALLADGAGDWTAQSTPLGAPSAAAIAWQTAELNGDGRNDLVRMAFDQASATEPGITRADRLLSYGLGRFEPDSKPLGIGDLSPRWTTADMDGDGCDEVTWVNSGTADTPGLGFVRRIANTCHTLTPERTALASPVPTASGWVPVDRAENTTRQLFRVLPGNGPGAGPDQVHVPLGVEPRLMNLAYSGLGRTTRVTYESSAGSHDGVPPGVAIPVVRAQELDGGNRTIGWQRTSYLRQGLSYSYGLQRLLGFHRTEETVDGRRKNVTLYPQTPGCTGKANERITLAPDGTTILDERTMLSESRHGPPWTCEPFQTTLRECKDENDCRQIRTRYEHDDYGNTTLVDESGEYIDADRNGKDDTPADNRSTKTGYVPNLDSYLVARPAWTRIENGNGTRVAEQRTVYDRNTSYLQAPTAGDARTASALEPTLGRFVETSYRHDGHGNVTAKTDPSGVVTSTDWDDTYARFPVRECNAVWCTSTTWDTVLGRATTIIDPNGLTTSVAWDPLGRHRRTDSPDGGCLIHQYVDWGVWPGLPGGQRISEDTCSMGGANGLLNRTYQFDGLHRVHRDERSGGYTRFRTFTGDSTLVAQESDWGDRGAATPVTGLRYDPLDRPLVILRPDRSVVTYTYSPGMTRRSDETSRANRQFFDGLGRVIRVEEVGTGAPPLTTQLQYDALGHLKESIAPTGTTTWETGPLGWVWRECNPDSGCVSRTFDDAGRLQSRTNAAGQRVEHAYDTIGRLSSRTFYNDSKLADRASWTYDKDPDTGKPHGHSIGQVTQTYRTSSQARENRWYDAGGHLSLEQTCIAAKCVEAGRTWGPGGELAAIRYPDRTGKLSDRSEQVDYTYDEAGRIRSVGRYATAVAYTPGDHVAAITYGNGVAERVMPNPERAWPDRVEASGMSGNWPKNGLDFGHDPAGRITSEDRMDPGPANYRKRYEYDAYGRLANESDNLKETYSYDSLGRLAGRSLVGPYSYNDPAHRNAITSAGKATYTYDAAGRALTGTQTTGHHWDADDNLISFTTKDGKDVTYGYDADGQRVFKDVPSLVSRVVFADPYVEIDDWGDPLKSYLLGGRILARSHWTWGTGGPEDPPGVHYYHDDARGSPVLITLENGRPLQYYNYEPFGTAHALQPGPVDVPRFTGARQDEDSGLVHLGTRDLDPTTGRFTTPDSIVPDPRRAVAYDRYAYGYNDPINTTDPTGHEPQPMEFSEPLELQDLGFDPLTVNPINISSAPRSARLLDRGLRPPTSTDAEEFEPQTDVGSPTSAPFGSSPLDAGTEPSTEENHPGGDLGYATVWLLKDSFPGVFHEVGFLFVANAAGLVGGVIADVTLTTVRWIPGVDPGCITCRIQTQSFNPQWGRIWEHLHHENPGRLFVPIAPRPAKE</sequence>
<dbReference type="Proteomes" id="UP001500707">
    <property type="component" value="Unassembled WGS sequence"/>
</dbReference>
<name>A0ABP6Z956_9ACTN</name>
<keyword evidence="3" id="KW-0677">Repeat</keyword>
<proteinExistence type="predicted"/>
<feature type="region of interest" description="Disordered" evidence="5">
    <location>
        <begin position="2212"/>
        <end position="2264"/>
    </location>
</feature>
<dbReference type="InterPro" id="IPR056823">
    <property type="entry name" value="TEN-like_YD-shell"/>
</dbReference>
<gene>
    <name evidence="7" type="ORF">GCM10022295_92790</name>
</gene>
<reference evidence="8" key="1">
    <citation type="journal article" date="2019" name="Int. J. Syst. Evol. Microbiol.">
        <title>The Global Catalogue of Microorganisms (GCM) 10K type strain sequencing project: providing services to taxonomists for standard genome sequencing and annotation.</title>
        <authorList>
            <consortium name="The Broad Institute Genomics Platform"/>
            <consortium name="The Broad Institute Genome Sequencing Center for Infectious Disease"/>
            <person name="Wu L."/>
            <person name="Ma J."/>
        </authorList>
    </citation>
    <scope>NUCLEOTIDE SEQUENCE [LARGE SCALE GENOMIC DNA]</scope>
    <source>
        <strain evidence="8">JCM 17656</strain>
    </source>
</reference>
<dbReference type="InterPro" id="IPR003284">
    <property type="entry name" value="Sal_SpvB"/>
</dbReference>
<dbReference type="InterPro" id="IPR050708">
    <property type="entry name" value="T6SS_VgrG/RHS"/>
</dbReference>
<dbReference type="PANTHER" id="PTHR32305:SF15">
    <property type="entry name" value="PROTEIN RHSA-RELATED"/>
    <property type="match status" value="1"/>
</dbReference>
<feature type="region of interest" description="Disordered" evidence="5">
    <location>
        <begin position="246"/>
        <end position="286"/>
    </location>
</feature>
<feature type="domain" description="Teneurin-like YD-shell" evidence="6">
    <location>
        <begin position="2071"/>
        <end position="2168"/>
    </location>
</feature>
<dbReference type="InterPro" id="IPR028994">
    <property type="entry name" value="Integrin_alpha_N"/>
</dbReference>
<keyword evidence="8" id="KW-1185">Reference proteome</keyword>
<evidence type="ECO:0000256" key="4">
    <source>
        <dbReference type="ARBA" id="ARBA00023026"/>
    </source>
</evidence>
<dbReference type="NCBIfam" id="TIGR03696">
    <property type="entry name" value="Rhs_assc_core"/>
    <property type="match status" value="1"/>
</dbReference>
<comment type="subcellular location">
    <subcellularLocation>
        <location evidence="1">Secreted</location>
    </subcellularLocation>
</comment>
<protein>
    <recommendedName>
        <fullName evidence="6">Teneurin-like YD-shell domain-containing protein</fullName>
    </recommendedName>
</protein>
<evidence type="ECO:0000256" key="1">
    <source>
        <dbReference type="ARBA" id="ARBA00004613"/>
    </source>
</evidence>
<evidence type="ECO:0000256" key="2">
    <source>
        <dbReference type="ARBA" id="ARBA00022525"/>
    </source>
</evidence>
<dbReference type="PANTHER" id="PTHR32305">
    <property type="match status" value="1"/>
</dbReference>
<dbReference type="SUPFAM" id="SSF69318">
    <property type="entry name" value="Integrin alpha N-terminal domain"/>
    <property type="match status" value="2"/>
</dbReference>
<evidence type="ECO:0000313" key="8">
    <source>
        <dbReference type="Proteomes" id="UP001500707"/>
    </source>
</evidence>
<evidence type="ECO:0000256" key="5">
    <source>
        <dbReference type="SAM" id="MobiDB-lite"/>
    </source>
</evidence>
<dbReference type="Gene3D" id="2.130.10.130">
    <property type="entry name" value="Integrin alpha, N-terminal"/>
    <property type="match status" value="2"/>
</dbReference>
<comment type="caution">
    <text evidence="7">The sequence shown here is derived from an EMBL/GenBank/DDBJ whole genome shotgun (WGS) entry which is preliminary data.</text>
</comment>
<dbReference type="EMBL" id="BAABCE010000050">
    <property type="protein sequence ID" value="GAA3597745.1"/>
    <property type="molecule type" value="Genomic_DNA"/>
</dbReference>
<dbReference type="Gene3D" id="2.40.128.340">
    <property type="match status" value="1"/>
</dbReference>
<dbReference type="InterPro" id="IPR006530">
    <property type="entry name" value="YD"/>
</dbReference>
<dbReference type="Gene3D" id="2.180.10.10">
    <property type="entry name" value="RHS repeat-associated core"/>
    <property type="match status" value="2"/>
</dbReference>
<feature type="compositionally biased region" description="Basic and acidic residues" evidence="5">
    <location>
        <begin position="1329"/>
        <end position="1344"/>
    </location>
</feature>
<keyword evidence="2" id="KW-0964">Secreted</keyword>
<feature type="compositionally biased region" description="Polar residues" evidence="5">
    <location>
        <begin position="2235"/>
        <end position="2244"/>
    </location>
</feature>
<organism evidence="7 8">
    <name type="scientific">Streptomyces osmaniensis</name>
    <dbReference type="NCBI Taxonomy" id="593134"/>
    <lineage>
        <taxon>Bacteria</taxon>
        <taxon>Bacillati</taxon>
        <taxon>Actinomycetota</taxon>
        <taxon>Actinomycetes</taxon>
        <taxon>Kitasatosporales</taxon>
        <taxon>Streptomycetaceae</taxon>
        <taxon>Streptomyces</taxon>
    </lineage>
</organism>
<dbReference type="Pfam" id="PF03534">
    <property type="entry name" value="SpvB"/>
    <property type="match status" value="1"/>
</dbReference>
<dbReference type="Pfam" id="PF25023">
    <property type="entry name" value="TEN_YD-shell"/>
    <property type="match status" value="2"/>
</dbReference>